<comment type="caution">
    <text evidence="1">The sequence shown here is derived from an EMBL/GenBank/DDBJ whole genome shotgun (WGS) entry which is preliminary data.</text>
</comment>
<dbReference type="Proteomes" id="UP000037510">
    <property type="component" value="Unassembled WGS sequence"/>
</dbReference>
<evidence type="ECO:0000313" key="1">
    <source>
        <dbReference type="EMBL" id="KOB78716.1"/>
    </source>
</evidence>
<accession>A0A0L7LU30</accession>
<proteinExistence type="predicted"/>
<organism evidence="1 2">
    <name type="scientific">Operophtera brumata</name>
    <name type="common">Winter moth</name>
    <name type="synonym">Phalaena brumata</name>
    <dbReference type="NCBI Taxonomy" id="104452"/>
    <lineage>
        <taxon>Eukaryota</taxon>
        <taxon>Metazoa</taxon>
        <taxon>Ecdysozoa</taxon>
        <taxon>Arthropoda</taxon>
        <taxon>Hexapoda</taxon>
        <taxon>Insecta</taxon>
        <taxon>Pterygota</taxon>
        <taxon>Neoptera</taxon>
        <taxon>Endopterygota</taxon>
        <taxon>Lepidoptera</taxon>
        <taxon>Glossata</taxon>
        <taxon>Ditrysia</taxon>
        <taxon>Geometroidea</taxon>
        <taxon>Geometridae</taxon>
        <taxon>Larentiinae</taxon>
        <taxon>Operophtera</taxon>
    </lineage>
</organism>
<sequence length="316" mass="37324">MPNIEGFPKKLLVATSVVVIITMCLIPAEARTIDHVRFRHERQHDLAHPKNARLRVPERVSEVRIIENRRRPHRKQTLSSTHNAKDTTDPMRLRKNAQAERFKNATKKIIKKLKNTRRFFNEERRVLNETKEYRDGMPSWLPAMNFVDIHFYNYRSTRRPGATVTEKKFMYLMPKLHKSLVEYHEIFKLLLNVEVYFPDDPFFTYNKTRHELIKQTIHRLNGTIAEIQENMISINVTVPLPNGNKFLNSLELRVDAPQCLKNDYIAFRAYGNLLNNWYSEFRCPRGKKVISSNSKCAAYEAKLKEKKDTRGKQRKS</sequence>
<keyword evidence="2" id="KW-1185">Reference proteome</keyword>
<reference evidence="1 2" key="1">
    <citation type="journal article" date="2015" name="Genome Biol. Evol.">
        <title>The genome of winter moth (Operophtera brumata) provides a genomic perspective on sexual dimorphism and phenology.</title>
        <authorList>
            <person name="Derks M.F."/>
            <person name="Smit S."/>
            <person name="Salis L."/>
            <person name="Schijlen E."/>
            <person name="Bossers A."/>
            <person name="Mateman C."/>
            <person name="Pijl A.S."/>
            <person name="de Ridder D."/>
            <person name="Groenen M.A."/>
            <person name="Visser M.E."/>
            <person name="Megens H.J."/>
        </authorList>
    </citation>
    <scope>NUCLEOTIDE SEQUENCE [LARGE SCALE GENOMIC DNA]</scope>
    <source>
        <strain evidence="1">WM2013NL</strain>
        <tissue evidence="1">Head and thorax</tissue>
    </source>
</reference>
<dbReference type="AlphaFoldDB" id="A0A0L7LU30"/>
<name>A0A0L7LU30_OPEBR</name>
<dbReference type="EMBL" id="JTDY01000126">
    <property type="protein sequence ID" value="KOB78716.1"/>
    <property type="molecule type" value="Genomic_DNA"/>
</dbReference>
<protein>
    <submittedName>
        <fullName evidence="1">Uncharacterized protein</fullName>
    </submittedName>
</protein>
<gene>
    <name evidence="1" type="ORF">OBRU01_01898</name>
</gene>
<evidence type="ECO:0000313" key="2">
    <source>
        <dbReference type="Proteomes" id="UP000037510"/>
    </source>
</evidence>